<dbReference type="AlphaFoldDB" id="A0A1I6UZB5"/>
<dbReference type="EMBL" id="FOZX01000014">
    <property type="protein sequence ID" value="SFT06790.1"/>
    <property type="molecule type" value="Genomic_DNA"/>
</dbReference>
<evidence type="ECO:0000313" key="2">
    <source>
        <dbReference type="Proteomes" id="UP000198852"/>
    </source>
</evidence>
<accession>A0A1I6UZB5</accession>
<proteinExistence type="predicted"/>
<keyword evidence="2" id="KW-1185">Reference proteome</keyword>
<gene>
    <name evidence="1" type="ORF">SAMN05660874_05421</name>
</gene>
<sequence>MCMPAEWWSPVVNNLALLEGGNVEVGFLASSIDLSRRPAVATCSWMDGTTATLHVDPDDDCAAIRRQLADVGPGLPQPELDNSIFWVPDDETSSPFLVHAWVLQELGRSAEYQPVADMWGERLELRYISGGPSEIEAILHLPSRGYAVRMPIEISPPGAKYIDMAYALAKSACAIDPGNRQAADPHDGLPTYFGPAY</sequence>
<protein>
    <submittedName>
        <fullName evidence="1">Uncharacterized protein</fullName>
    </submittedName>
</protein>
<name>A0A1I6UZB5_9PSEU</name>
<reference evidence="2" key="1">
    <citation type="submission" date="2016-10" db="EMBL/GenBank/DDBJ databases">
        <authorList>
            <person name="Varghese N."/>
            <person name="Submissions S."/>
        </authorList>
    </citation>
    <scope>NUCLEOTIDE SEQUENCE [LARGE SCALE GENOMIC DNA]</scope>
    <source>
        <strain evidence="2">DSM 44771</strain>
    </source>
</reference>
<organism evidence="1 2">
    <name type="scientific">Saccharopolyspora flava</name>
    <dbReference type="NCBI Taxonomy" id="95161"/>
    <lineage>
        <taxon>Bacteria</taxon>
        <taxon>Bacillati</taxon>
        <taxon>Actinomycetota</taxon>
        <taxon>Actinomycetes</taxon>
        <taxon>Pseudonocardiales</taxon>
        <taxon>Pseudonocardiaceae</taxon>
        <taxon>Saccharopolyspora</taxon>
    </lineage>
</organism>
<dbReference type="STRING" id="95161.SAMN05660874_05421"/>
<evidence type="ECO:0000313" key="1">
    <source>
        <dbReference type="EMBL" id="SFT06790.1"/>
    </source>
</evidence>
<dbReference type="Proteomes" id="UP000198852">
    <property type="component" value="Unassembled WGS sequence"/>
</dbReference>